<sequence>MRALRVLLAFTVGCNAPMPHPITAQGAPPDVGDTYEACGCGCCPMAGPVYECLYWTQGDSLQAVIAKDKAMKDGPFCKGNGKRPGCSLGTMYRYCD</sequence>
<keyword evidence="3" id="KW-1185">Reference proteome</keyword>
<evidence type="ECO:0000313" key="4">
    <source>
        <dbReference type="Proteomes" id="UP000321224"/>
    </source>
</evidence>
<name>A0A511HEM7_9BACT</name>
<organism evidence="1 4">
    <name type="scientific">Myxococcus virescens</name>
    <dbReference type="NCBI Taxonomy" id="83456"/>
    <lineage>
        <taxon>Bacteria</taxon>
        <taxon>Pseudomonadati</taxon>
        <taxon>Myxococcota</taxon>
        <taxon>Myxococcia</taxon>
        <taxon>Myxococcales</taxon>
        <taxon>Cystobacterineae</taxon>
        <taxon>Myxococcaceae</taxon>
        <taxon>Myxococcus</taxon>
    </lineage>
</organism>
<evidence type="ECO:0000313" key="3">
    <source>
        <dbReference type="Proteomes" id="UP000198717"/>
    </source>
</evidence>
<protein>
    <submittedName>
        <fullName evidence="1">Uncharacterized protein</fullName>
    </submittedName>
</protein>
<accession>A0A511HEM7</accession>
<evidence type="ECO:0000313" key="1">
    <source>
        <dbReference type="EMBL" id="GEL72001.1"/>
    </source>
</evidence>
<dbReference type="RefSeq" id="WP_143043133.1">
    <property type="nucleotide sequence ID" value="NZ_BJVY01000021.1"/>
</dbReference>
<evidence type="ECO:0000313" key="2">
    <source>
        <dbReference type="EMBL" id="SDE00571.1"/>
    </source>
</evidence>
<dbReference type="Proteomes" id="UP000198717">
    <property type="component" value="Unassembled WGS sequence"/>
</dbReference>
<dbReference type="EMBL" id="FNAJ01000003">
    <property type="protein sequence ID" value="SDE00571.1"/>
    <property type="molecule type" value="Genomic_DNA"/>
</dbReference>
<dbReference type="EMBL" id="BJVY01000021">
    <property type="protein sequence ID" value="GEL72001.1"/>
    <property type="molecule type" value="Genomic_DNA"/>
</dbReference>
<reference evidence="2 3" key="1">
    <citation type="submission" date="2016-10" db="EMBL/GenBank/DDBJ databases">
        <authorList>
            <person name="Varghese N."/>
            <person name="Submissions S."/>
        </authorList>
    </citation>
    <scope>NUCLEOTIDE SEQUENCE [LARGE SCALE GENOMIC DNA]</scope>
    <source>
        <strain evidence="2 3">DSM 2260</strain>
    </source>
</reference>
<dbReference type="Proteomes" id="UP000321224">
    <property type="component" value="Unassembled WGS sequence"/>
</dbReference>
<gene>
    <name evidence="1" type="ORF">MVI01_37850</name>
    <name evidence="2" type="ORF">SAMN04488504_103625</name>
</gene>
<dbReference type="AlphaFoldDB" id="A0A511HEM7"/>
<proteinExistence type="predicted"/>
<reference evidence="1 4" key="2">
    <citation type="submission" date="2019-07" db="EMBL/GenBank/DDBJ databases">
        <title>Whole genome shotgun sequence of Myxococcus virescens NBRC 100334.</title>
        <authorList>
            <person name="Hosoyama A."/>
            <person name="Uohara A."/>
            <person name="Ohji S."/>
            <person name="Ichikawa N."/>
        </authorList>
    </citation>
    <scope>NUCLEOTIDE SEQUENCE [LARGE SCALE GENOMIC DNA]</scope>
    <source>
        <strain evidence="1 4">NBRC 100334</strain>
    </source>
</reference>
<comment type="caution">
    <text evidence="1">The sequence shown here is derived from an EMBL/GenBank/DDBJ whole genome shotgun (WGS) entry which is preliminary data.</text>
</comment>